<dbReference type="EMBL" id="CP054537">
    <property type="protein sequence ID" value="QSL65493.1"/>
    <property type="molecule type" value="Genomic_DNA"/>
</dbReference>
<dbReference type="Proteomes" id="UP000663699">
    <property type="component" value="Chromosome 6"/>
</dbReference>
<reference evidence="2" key="1">
    <citation type="submission" date="2020-06" db="EMBL/GenBank/DDBJ databases">
        <title>Genomes of multiple members of Pneumocystis genus reveal paths to human pathogen Pneumocystis jirovecii.</title>
        <authorList>
            <person name="Cisse O.H."/>
            <person name="Ma L."/>
            <person name="Dekker J."/>
            <person name="Khil P."/>
            <person name="Jo J."/>
            <person name="Brenchley J."/>
            <person name="Blair R."/>
            <person name="Pahar B."/>
            <person name="Chabe M."/>
            <person name="Van Rompay K.A."/>
            <person name="Keesler R."/>
            <person name="Sukura A."/>
            <person name="Hirsch V."/>
            <person name="Kutty G."/>
            <person name="Liu Y."/>
            <person name="Peng L."/>
            <person name="Chen J."/>
            <person name="Song J."/>
            <person name="Weissenbacher-Lang C."/>
            <person name="Xu J."/>
            <person name="Upham N.S."/>
            <person name="Stajich J.E."/>
            <person name="Cuomo C.A."/>
            <person name="Cushion M.T."/>
            <person name="Kovacs J.A."/>
        </authorList>
    </citation>
    <scope>NUCLEOTIDE SEQUENCE</scope>
    <source>
        <strain evidence="2">2A</strain>
    </source>
</reference>
<dbReference type="OrthoDB" id="1743802at2759"/>
<keyword evidence="3" id="KW-1185">Reference proteome</keyword>
<gene>
    <name evidence="2" type="ORF">MERGE_002805</name>
</gene>
<evidence type="ECO:0000313" key="2">
    <source>
        <dbReference type="EMBL" id="QSL65493.1"/>
    </source>
</evidence>
<dbReference type="AlphaFoldDB" id="A0A899FY10"/>
<evidence type="ECO:0000313" key="3">
    <source>
        <dbReference type="Proteomes" id="UP000663699"/>
    </source>
</evidence>
<organism evidence="2 3">
    <name type="scientific">Pneumocystis wakefieldiae</name>
    <dbReference type="NCBI Taxonomy" id="38082"/>
    <lineage>
        <taxon>Eukaryota</taxon>
        <taxon>Fungi</taxon>
        <taxon>Dikarya</taxon>
        <taxon>Ascomycota</taxon>
        <taxon>Taphrinomycotina</taxon>
        <taxon>Pneumocystomycetes</taxon>
        <taxon>Pneumocystaceae</taxon>
        <taxon>Pneumocystis</taxon>
    </lineage>
</organism>
<accession>A0A899FY10</accession>
<name>A0A899FY10_9ASCO</name>
<proteinExistence type="predicted"/>
<sequence length="105" mass="12364">MSILPKNTVPNGPKLSWEKTPISFLNTSTPAKIQKPKKVFVEDKATLLSILEEVNRKLDKQAKIKQERKKELETIRSIKKSKTEMRKEAKKNKKQEKWVIKYMRL</sequence>
<keyword evidence="1" id="KW-0175">Coiled coil</keyword>
<evidence type="ECO:0000256" key="1">
    <source>
        <dbReference type="SAM" id="Coils"/>
    </source>
</evidence>
<protein>
    <submittedName>
        <fullName evidence="2">Uncharacterized protein</fullName>
    </submittedName>
</protein>
<feature type="coiled-coil region" evidence="1">
    <location>
        <begin position="48"/>
        <end position="75"/>
    </location>
</feature>